<dbReference type="PANTHER" id="PTHR31609:SF1">
    <property type="entry name" value="CARBOHYDRATE DEACETYLASE"/>
    <property type="match status" value="1"/>
</dbReference>
<comment type="cofactor">
    <cofactor evidence="1">
        <name>Mg(2+)</name>
        <dbReference type="ChEBI" id="CHEBI:18420"/>
    </cofactor>
</comment>
<evidence type="ECO:0000256" key="2">
    <source>
        <dbReference type="ARBA" id="ARBA00022723"/>
    </source>
</evidence>
<comment type="caution">
    <text evidence="6">The sequence shown here is derived from an EMBL/GenBank/DDBJ whole genome shotgun (WGS) entry which is preliminary data.</text>
</comment>
<evidence type="ECO:0000256" key="5">
    <source>
        <dbReference type="ARBA" id="ARBA00023277"/>
    </source>
</evidence>
<keyword evidence="7" id="KW-1185">Reference proteome</keyword>
<dbReference type="AlphaFoldDB" id="A0AA42CMQ6"/>
<dbReference type="EMBL" id="JAMOIM010000034">
    <property type="protein sequence ID" value="MCW6511836.1"/>
    <property type="molecule type" value="Genomic_DNA"/>
</dbReference>
<dbReference type="GO" id="GO:0046872">
    <property type="term" value="F:metal ion binding"/>
    <property type="evidence" value="ECO:0007669"/>
    <property type="project" value="UniProtKB-KW"/>
</dbReference>
<evidence type="ECO:0000313" key="6">
    <source>
        <dbReference type="EMBL" id="MCW6511836.1"/>
    </source>
</evidence>
<evidence type="ECO:0000256" key="3">
    <source>
        <dbReference type="ARBA" id="ARBA00022801"/>
    </source>
</evidence>
<evidence type="ECO:0000313" key="7">
    <source>
        <dbReference type="Proteomes" id="UP001165667"/>
    </source>
</evidence>
<dbReference type="Pfam" id="PF04794">
    <property type="entry name" value="YdjC"/>
    <property type="match status" value="1"/>
</dbReference>
<dbReference type="RefSeq" id="WP_282588215.1">
    <property type="nucleotide sequence ID" value="NZ_JAMOIM010000034.1"/>
</dbReference>
<accession>A0AA42CMQ6</accession>
<organism evidence="6 7">
    <name type="scientific">Lichenifustis flavocetrariae</name>
    <dbReference type="NCBI Taxonomy" id="2949735"/>
    <lineage>
        <taxon>Bacteria</taxon>
        <taxon>Pseudomonadati</taxon>
        <taxon>Pseudomonadota</taxon>
        <taxon>Alphaproteobacteria</taxon>
        <taxon>Hyphomicrobiales</taxon>
        <taxon>Lichenihabitantaceae</taxon>
        <taxon>Lichenifustis</taxon>
    </lineage>
</organism>
<keyword evidence="2" id="KW-0479">Metal-binding</keyword>
<dbReference type="GO" id="GO:0016787">
    <property type="term" value="F:hydrolase activity"/>
    <property type="evidence" value="ECO:0007669"/>
    <property type="project" value="UniProtKB-KW"/>
</dbReference>
<name>A0AA42CMQ6_9HYPH</name>
<sequence>MSPELPKLVINIDDLGMCHGANAAYLALFQAGRCDSGSVMVPCPWFLEITAAGVADPALKLGVHLTITAEKRFYRWRPLTAPGPGSGLVDPQGYFWGSVPEVRRRADPQAVEKELRAQIDGFLAAGLTPTHLDAHQGAVLAPEFAPITIALGREYGVPILFPRTIDGYGPIHNLGPLDPAIYADRAADLARSGALLVDRVLETPWHQDGTAEDRYRALFAEIGPGVNFMALHANAPGEIEAIEPASARIRTDEYAVLGASAWIDDLEVERGTLKDFSMALSAS</sequence>
<dbReference type="GO" id="GO:0005975">
    <property type="term" value="P:carbohydrate metabolic process"/>
    <property type="evidence" value="ECO:0007669"/>
    <property type="project" value="InterPro"/>
</dbReference>
<dbReference type="PANTHER" id="PTHR31609">
    <property type="entry name" value="YDJC DEACETYLASE FAMILY MEMBER"/>
    <property type="match status" value="1"/>
</dbReference>
<dbReference type="Gene3D" id="3.20.20.370">
    <property type="entry name" value="Glycoside hydrolase/deacetylase"/>
    <property type="match status" value="1"/>
</dbReference>
<dbReference type="SUPFAM" id="SSF88713">
    <property type="entry name" value="Glycoside hydrolase/deacetylase"/>
    <property type="match status" value="1"/>
</dbReference>
<dbReference type="InterPro" id="IPR011330">
    <property type="entry name" value="Glyco_hydro/deAcase_b/a-brl"/>
</dbReference>
<protein>
    <submittedName>
        <fullName evidence="6">Polysaccharide deacetylase family protein</fullName>
    </submittedName>
</protein>
<keyword evidence="3" id="KW-0378">Hydrolase</keyword>
<dbReference type="InterPro" id="IPR006879">
    <property type="entry name" value="YdjC-like"/>
</dbReference>
<dbReference type="GO" id="GO:0019213">
    <property type="term" value="F:deacetylase activity"/>
    <property type="evidence" value="ECO:0007669"/>
    <property type="project" value="TreeGrafter"/>
</dbReference>
<dbReference type="CDD" id="cd10802">
    <property type="entry name" value="YdjC_TTHB029_like"/>
    <property type="match status" value="1"/>
</dbReference>
<keyword evidence="5" id="KW-0119">Carbohydrate metabolism</keyword>
<dbReference type="Proteomes" id="UP001165667">
    <property type="component" value="Unassembled WGS sequence"/>
</dbReference>
<evidence type="ECO:0000256" key="4">
    <source>
        <dbReference type="ARBA" id="ARBA00022842"/>
    </source>
</evidence>
<keyword evidence="4" id="KW-0460">Magnesium</keyword>
<gene>
    <name evidence="6" type="ORF">M8523_28155</name>
</gene>
<evidence type="ECO:0000256" key="1">
    <source>
        <dbReference type="ARBA" id="ARBA00001946"/>
    </source>
</evidence>
<reference evidence="6" key="1">
    <citation type="submission" date="2022-05" db="EMBL/GenBank/DDBJ databases">
        <authorList>
            <person name="Pankratov T."/>
        </authorList>
    </citation>
    <scope>NUCLEOTIDE SEQUENCE</scope>
    <source>
        <strain evidence="6">BP6-180914</strain>
    </source>
</reference>
<proteinExistence type="predicted"/>